<evidence type="ECO:0000313" key="3">
    <source>
        <dbReference type="WBParaSite" id="PgB01_g142_t01"/>
    </source>
</evidence>
<reference evidence="3" key="1">
    <citation type="submission" date="2022-11" db="UniProtKB">
        <authorList>
            <consortium name="WormBaseParasite"/>
        </authorList>
    </citation>
    <scope>IDENTIFICATION</scope>
</reference>
<dbReference type="WBParaSite" id="PgB01_g142_t01">
    <property type="protein sequence ID" value="PgB01_g142_t01"/>
    <property type="gene ID" value="PgB01_g142"/>
</dbReference>
<feature type="compositionally biased region" description="Low complexity" evidence="1">
    <location>
        <begin position="138"/>
        <end position="158"/>
    </location>
</feature>
<evidence type="ECO:0000256" key="1">
    <source>
        <dbReference type="SAM" id="MobiDB-lite"/>
    </source>
</evidence>
<evidence type="ECO:0000313" key="2">
    <source>
        <dbReference type="Proteomes" id="UP000887569"/>
    </source>
</evidence>
<dbReference type="Proteomes" id="UP000887569">
    <property type="component" value="Unplaced"/>
</dbReference>
<organism evidence="2 3">
    <name type="scientific">Parascaris univalens</name>
    <name type="common">Nematode worm</name>
    <dbReference type="NCBI Taxonomy" id="6257"/>
    <lineage>
        <taxon>Eukaryota</taxon>
        <taxon>Metazoa</taxon>
        <taxon>Ecdysozoa</taxon>
        <taxon>Nematoda</taxon>
        <taxon>Chromadorea</taxon>
        <taxon>Rhabditida</taxon>
        <taxon>Spirurina</taxon>
        <taxon>Ascaridomorpha</taxon>
        <taxon>Ascaridoidea</taxon>
        <taxon>Ascarididae</taxon>
        <taxon>Parascaris</taxon>
    </lineage>
</organism>
<keyword evidence="2" id="KW-1185">Reference proteome</keyword>
<name>A0A914ZDH2_PARUN</name>
<feature type="region of interest" description="Disordered" evidence="1">
    <location>
        <begin position="138"/>
        <end position="166"/>
    </location>
</feature>
<dbReference type="AlphaFoldDB" id="A0A914ZDH2"/>
<proteinExistence type="predicted"/>
<accession>A0A914ZDH2</accession>
<protein>
    <submittedName>
        <fullName evidence="3">Uncharacterized protein</fullName>
    </submittedName>
</protein>
<sequence>MAHYTSFVPVPGYSGHIPGEKWQVGKSPSNALQLQITRNAVISSERPTNMSKIEAKNLIISEDQRFTKGADFLDVKHPDDASADVQLYDVKSTSTSGEEANSDSVDSVEAKLNSESEIQELTTTMDSAHIGSISDMFSKSSNKKTSSSLSSEQILSSKQGSGRSAASAQNIFPAISRGMQPQNEARRTQYIQEMVPLSSTAQRDGIHRVVANIPIPGYSGHVPGIRDREVGKNFTMAAKECWERYNELHP</sequence>